<dbReference type="NCBIfam" id="TIGR00492">
    <property type="entry name" value="alr"/>
    <property type="match status" value="1"/>
</dbReference>
<feature type="modified residue" description="N6-(pyridoxal phosphate)lysine" evidence="8 9">
    <location>
        <position position="484"/>
    </location>
</feature>
<evidence type="ECO:0000256" key="4">
    <source>
        <dbReference type="ARBA" id="ARBA00022741"/>
    </source>
</evidence>
<sequence length="811" mass="90407">MYTIDVVEQILEPKQLILANKDSIITHLVYDSRKVIDPVGSIFFALQAVRDGHRFIGDAYAKGVRNFVISETSWVGNKYSEANFFVVDNVLGAMQKLAAHVRSKFTKPVIGITGSNGKTVVKEWLTELLGVDKKIYQSPKSYNSQLGVALALWDLNDDYDYAIIEAGISLPNEMDNQQVMIRPDIGVLTNIGQAHASGFSSKEEKAREKVKLFSASKVVISPGKYNIRDFLNPNVANFTFGYEMDDIVQLSSVQEHKELGQTWVTISFQQQQGIVYIPFTDRASIENALICVTTLLYLGYPIADITARIAKLKPLEMRLQLRKGKNNCSIIDDSYSNDLASLQIALDFLNQQQQHEKRTLILSEMEGMGAKVKEKLTKVLRGQSLYRLILVGEDLEFLEGAVQTDVLLYASTADLIAGLDALGFADESILVKGSRAFHLEDVSQLLAAKTHETVLEINLHAIEHNLKQYRSLLPPEVKLMAMVKAFSYGSGSFEVANLLQFNKVDYLTVAFADEGVELRQNGIELPIMVLSPDEQAFEAVVANRLEPEIYSFRILRAFVDFLKTKKVSSYPIHIKIDTGMHRLGFLPTELPEVIAVLSVVSEVRVASVFSHLVASGDSNQDTFTRQQIELLNAGADLLQAELKYPFMRHIANTSAIIRWPSAYLDMVRLGIGLYGMDLDQATLDLETVGQLKTTITQIKELEAGETIGYDRKGVLHRKSRIATVKIGYADGYNRRFGNGVGEMMINGQLVPTIGNICMDMCMLDVTDVSVFEEEEVLVFPDLGKAASVIGTIPYELLVGISSRVKRVYFYE</sequence>
<name>A0A1X7IH81_9SPHI</name>
<comment type="cofactor">
    <cofactor evidence="2 8 9">
        <name>pyridoxal 5'-phosphate</name>
        <dbReference type="ChEBI" id="CHEBI:597326"/>
    </cofactor>
</comment>
<evidence type="ECO:0000256" key="5">
    <source>
        <dbReference type="ARBA" id="ARBA00022840"/>
    </source>
</evidence>
<dbReference type="InterPro" id="IPR036565">
    <property type="entry name" value="Mur-like_cat_sf"/>
</dbReference>
<evidence type="ECO:0000256" key="2">
    <source>
        <dbReference type="ARBA" id="ARBA00001933"/>
    </source>
</evidence>
<dbReference type="RefSeq" id="WP_085471671.1">
    <property type="nucleotide sequence ID" value="NZ_FXAU01000001.1"/>
</dbReference>
<comment type="similarity">
    <text evidence="8">Belongs to the alanine racemase family.</text>
</comment>
<evidence type="ECO:0000256" key="6">
    <source>
        <dbReference type="ARBA" id="ARBA00022898"/>
    </source>
</evidence>
<evidence type="ECO:0000256" key="10">
    <source>
        <dbReference type="PIRSR" id="PIRSR600821-52"/>
    </source>
</evidence>
<dbReference type="Pfam" id="PF01168">
    <property type="entry name" value="Ala_racemase_N"/>
    <property type="match status" value="1"/>
</dbReference>
<dbReference type="SUPFAM" id="SSF51419">
    <property type="entry name" value="PLP-binding barrel"/>
    <property type="match status" value="1"/>
</dbReference>
<keyword evidence="6 8" id="KW-0663">Pyridoxal phosphate</keyword>
<dbReference type="InterPro" id="IPR000821">
    <property type="entry name" value="Ala_racemase"/>
</dbReference>
<dbReference type="Gene3D" id="3.40.1390.10">
    <property type="entry name" value="MurE/MurF, N-terminal domain"/>
    <property type="match status" value="1"/>
</dbReference>
<proteinExistence type="inferred from homology"/>
<feature type="domain" description="Alanine racemase C-terminal" evidence="11">
    <location>
        <begin position="688"/>
        <end position="809"/>
    </location>
</feature>
<dbReference type="PANTHER" id="PTHR43024">
    <property type="entry name" value="UDP-N-ACETYLMURAMOYL-TRIPEPTIDE--D-ALANYL-D-ALANINE LIGASE"/>
    <property type="match status" value="1"/>
</dbReference>
<comment type="pathway">
    <text evidence="8">Amino-acid biosynthesis; D-alanine biosynthesis; D-alanine from L-alanine: step 1/1.</text>
</comment>
<dbReference type="Gene3D" id="3.20.20.10">
    <property type="entry name" value="Alanine racemase"/>
    <property type="match status" value="1"/>
</dbReference>
<keyword evidence="4" id="KW-0547">Nucleotide-binding</keyword>
<dbReference type="InterPro" id="IPR013221">
    <property type="entry name" value="Mur_ligase_cen"/>
</dbReference>
<dbReference type="Pfam" id="PF08245">
    <property type="entry name" value="Mur_ligase_M"/>
    <property type="match status" value="1"/>
</dbReference>
<comment type="function">
    <text evidence="8">Catalyzes the interconversion of L-alanine and D-alanine. May also act on other amino acids.</text>
</comment>
<dbReference type="AlphaFoldDB" id="A0A1X7IH81"/>
<dbReference type="InterPro" id="IPR036615">
    <property type="entry name" value="Mur_ligase_C_dom_sf"/>
</dbReference>
<dbReference type="Pfam" id="PF00842">
    <property type="entry name" value="Ala_racemase_C"/>
    <property type="match status" value="1"/>
</dbReference>
<feature type="binding site" evidence="8 10">
    <location>
        <position position="582"/>
    </location>
    <ligand>
        <name>substrate</name>
    </ligand>
</feature>
<dbReference type="PRINTS" id="PR00992">
    <property type="entry name" value="ALARACEMASE"/>
</dbReference>
<evidence type="ECO:0000256" key="7">
    <source>
        <dbReference type="ARBA" id="ARBA00023235"/>
    </source>
</evidence>
<dbReference type="GO" id="GO:0016881">
    <property type="term" value="F:acid-amino acid ligase activity"/>
    <property type="evidence" value="ECO:0007669"/>
    <property type="project" value="InterPro"/>
</dbReference>
<reference evidence="12 13" key="1">
    <citation type="submission" date="2017-04" db="EMBL/GenBank/DDBJ databases">
        <authorList>
            <person name="Afonso C.L."/>
            <person name="Miller P.J."/>
            <person name="Scott M.A."/>
            <person name="Spackman E."/>
            <person name="Goraichik I."/>
            <person name="Dimitrov K.M."/>
            <person name="Suarez D.L."/>
            <person name="Swayne D.E."/>
        </authorList>
    </citation>
    <scope>NUCLEOTIDE SEQUENCE [LARGE SCALE GENOMIC DNA]</scope>
    <source>
        <strain evidence="12 13">DSM 22418</strain>
    </source>
</reference>
<dbReference type="InterPro" id="IPR001608">
    <property type="entry name" value="Ala_racemase_N"/>
</dbReference>
<keyword evidence="5" id="KW-0067">ATP-binding</keyword>
<evidence type="ECO:0000259" key="11">
    <source>
        <dbReference type="SMART" id="SM01005"/>
    </source>
</evidence>
<dbReference type="HAMAP" id="MF_01201">
    <property type="entry name" value="Ala_racemase"/>
    <property type="match status" value="1"/>
</dbReference>
<dbReference type="SUPFAM" id="SSF53623">
    <property type="entry name" value="MurD-like peptide ligases, catalytic domain"/>
    <property type="match status" value="1"/>
</dbReference>
<gene>
    <name evidence="12" type="ORF">SAMN05660862_0839</name>
</gene>
<dbReference type="GO" id="GO:0030170">
    <property type="term" value="F:pyridoxal phosphate binding"/>
    <property type="evidence" value="ECO:0007669"/>
    <property type="project" value="UniProtKB-UniRule"/>
</dbReference>
<dbReference type="CDD" id="cd00430">
    <property type="entry name" value="PLPDE_III_AR"/>
    <property type="match status" value="1"/>
</dbReference>
<dbReference type="GO" id="GO:0030632">
    <property type="term" value="P:D-alanine biosynthetic process"/>
    <property type="evidence" value="ECO:0007669"/>
    <property type="project" value="UniProtKB-UniRule"/>
</dbReference>
<dbReference type="InterPro" id="IPR051046">
    <property type="entry name" value="MurCDEF_CellWall_CoF430Synth"/>
</dbReference>
<dbReference type="SUPFAM" id="SSF63418">
    <property type="entry name" value="MurE/MurF N-terminal domain"/>
    <property type="match status" value="1"/>
</dbReference>
<dbReference type="EC" id="5.1.1.1" evidence="8"/>
<comment type="catalytic activity">
    <reaction evidence="1 8">
        <text>L-alanine = D-alanine</text>
        <dbReference type="Rhea" id="RHEA:20249"/>
        <dbReference type="ChEBI" id="CHEBI:57416"/>
        <dbReference type="ChEBI" id="CHEBI:57972"/>
        <dbReference type="EC" id="5.1.1.1"/>
    </reaction>
</comment>
<dbReference type="GO" id="GO:0005524">
    <property type="term" value="F:ATP binding"/>
    <property type="evidence" value="ECO:0007669"/>
    <property type="project" value="UniProtKB-KW"/>
</dbReference>
<dbReference type="SUPFAM" id="SSF53244">
    <property type="entry name" value="MurD-like peptide ligases, peptide-binding domain"/>
    <property type="match status" value="1"/>
</dbReference>
<dbReference type="STRING" id="561061.SAMN05660862_0839"/>
<dbReference type="SUPFAM" id="SSF50621">
    <property type="entry name" value="Alanine racemase C-terminal domain-like"/>
    <property type="match status" value="1"/>
</dbReference>
<dbReference type="OrthoDB" id="9801978at2"/>
<evidence type="ECO:0000256" key="3">
    <source>
        <dbReference type="ARBA" id="ARBA00022598"/>
    </source>
</evidence>
<feature type="active site" description="Proton acceptor; specific for L-alanine" evidence="8">
    <location>
        <position position="709"/>
    </location>
</feature>
<dbReference type="EMBL" id="FXAU01000001">
    <property type="protein sequence ID" value="SMG14183.1"/>
    <property type="molecule type" value="Genomic_DNA"/>
</dbReference>
<dbReference type="UniPathway" id="UPA00042">
    <property type="reaction ID" value="UER00497"/>
</dbReference>
<feature type="active site" description="Proton acceptor; specific for D-alanine" evidence="8">
    <location>
        <position position="484"/>
    </location>
</feature>
<dbReference type="InterPro" id="IPR035911">
    <property type="entry name" value="MurE/MurF_N"/>
</dbReference>
<evidence type="ECO:0000313" key="13">
    <source>
        <dbReference type="Proteomes" id="UP000192980"/>
    </source>
</evidence>
<protein>
    <recommendedName>
        <fullName evidence="8">Alanine racemase</fullName>
        <ecNumber evidence="8">5.1.1.1</ecNumber>
    </recommendedName>
</protein>
<dbReference type="NCBIfam" id="NF008897">
    <property type="entry name" value="PRK11930.1"/>
    <property type="match status" value="1"/>
</dbReference>
<dbReference type="Gene3D" id="2.40.37.10">
    <property type="entry name" value="Lyase, Ornithine Decarboxylase, Chain A, domain 1"/>
    <property type="match status" value="1"/>
</dbReference>
<dbReference type="Gene3D" id="3.40.1190.10">
    <property type="entry name" value="Mur-like, catalytic domain"/>
    <property type="match status" value="1"/>
</dbReference>
<dbReference type="GO" id="GO:0008784">
    <property type="term" value="F:alanine racemase activity"/>
    <property type="evidence" value="ECO:0007669"/>
    <property type="project" value="UniProtKB-UniRule"/>
</dbReference>
<organism evidence="12 13">
    <name type="scientific">Sphingobacterium psychroaquaticum</name>
    <dbReference type="NCBI Taxonomy" id="561061"/>
    <lineage>
        <taxon>Bacteria</taxon>
        <taxon>Pseudomonadati</taxon>
        <taxon>Bacteroidota</taxon>
        <taxon>Sphingobacteriia</taxon>
        <taxon>Sphingobacteriales</taxon>
        <taxon>Sphingobacteriaceae</taxon>
        <taxon>Sphingobacterium</taxon>
    </lineage>
</organism>
<keyword evidence="13" id="KW-1185">Reference proteome</keyword>
<accession>A0A1X7IH81</accession>
<dbReference type="FunFam" id="3.20.20.10:FF:000002">
    <property type="entry name" value="Alanine racemase"/>
    <property type="match status" value="1"/>
</dbReference>
<evidence type="ECO:0000313" key="12">
    <source>
        <dbReference type="EMBL" id="SMG14183.1"/>
    </source>
</evidence>
<keyword evidence="3" id="KW-0436">Ligase</keyword>
<keyword evidence="7 8" id="KW-0413">Isomerase</keyword>
<dbReference type="Proteomes" id="UP000192980">
    <property type="component" value="Unassembled WGS sequence"/>
</dbReference>
<dbReference type="InterPro" id="IPR011079">
    <property type="entry name" value="Ala_racemase_C"/>
</dbReference>
<dbReference type="InterPro" id="IPR029066">
    <property type="entry name" value="PLP-binding_barrel"/>
</dbReference>
<evidence type="ECO:0000256" key="9">
    <source>
        <dbReference type="PIRSR" id="PIRSR600821-50"/>
    </source>
</evidence>
<feature type="binding site" evidence="8 10">
    <location>
        <position position="758"/>
    </location>
    <ligand>
        <name>substrate</name>
    </ligand>
</feature>
<dbReference type="InterPro" id="IPR009006">
    <property type="entry name" value="Ala_racemase/Decarboxylase_C"/>
</dbReference>
<evidence type="ECO:0000256" key="8">
    <source>
        <dbReference type="HAMAP-Rule" id="MF_01201"/>
    </source>
</evidence>
<dbReference type="Gene3D" id="3.90.190.20">
    <property type="entry name" value="Mur ligase, C-terminal domain"/>
    <property type="match status" value="1"/>
</dbReference>
<dbReference type="SMART" id="SM01005">
    <property type="entry name" value="Ala_racemase_C"/>
    <property type="match status" value="1"/>
</dbReference>
<evidence type="ECO:0000256" key="1">
    <source>
        <dbReference type="ARBA" id="ARBA00000316"/>
    </source>
</evidence>
<dbReference type="PANTHER" id="PTHR43024:SF1">
    <property type="entry name" value="UDP-N-ACETYLMURAMOYL-TRIPEPTIDE--D-ALANYL-D-ALANINE LIGASE"/>
    <property type="match status" value="1"/>
</dbReference>